<organism evidence="1 2">
    <name type="scientific">Cetraspora pellucida</name>
    <dbReference type="NCBI Taxonomy" id="1433469"/>
    <lineage>
        <taxon>Eukaryota</taxon>
        <taxon>Fungi</taxon>
        <taxon>Fungi incertae sedis</taxon>
        <taxon>Mucoromycota</taxon>
        <taxon>Glomeromycotina</taxon>
        <taxon>Glomeromycetes</taxon>
        <taxon>Diversisporales</taxon>
        <taxon>Gigasporaceae</taxon>
        <taxon>Cetraspora</taxon>
    </lineage>
</organism>
<name>A0ACA9MU44_9GLOM</name>
<proteinExistence type="predicted"/>
<evidence type="ECO:0000313" key="2">
    <source>
        <dbReference type="Proteomes" id="UP000789366"/>
    </source>
</evidence>
<sequence>MLSSESVAIAIVIQESSYMKELKFEVDVVKLLRSLGFDVIYRG</sequence>
<comment type="caution">
    <text evidence="1">The sequence shown here is derived from an EMBL/GenBank/DDBJ whole genome shotgun (WGS) entry which is preliminary data.</text>
</comment>
<keyword evidence="2" id="KW-1185">Reference proteome</keyword>
<reference evidence="1" key="1">
    <citation type="submission" date="2021-06" db="EMBL/GenBank/DDBJ databases">
        <authorList>
            <person name="Kallberg Y."/>
            <person name="Tangrot J."/>
            <person name="Rosling A."/>
        </authorList>
    </citation>
    <scope>NUCLEOTIDE SEQUENCE</scope>
    <source>
        <strain evidence="1">28 12/20/2015</strain>
    </source>
</reference>
<feature type="non-terminal residue" evidence="1">
    <location>
        <position position="43"/>
    </location>
</feature>
<dbReference type="Proteomes" id="UP000789366">
    <property type="component" value="Unassembled WGS sequence"/>
</dbReference>
<dbReference type="EMBL" id="CAJVPW010010343">
    <property type="protein sequence ID" value="CAG8614325.1"/>
    <property type="molecule type" value="Genomic_DNA"/>
</dbReference>
<protein>
    <submittedName>
        <fullName evidence="1">16672_t:CDS:1</fullName>
    </submittedName>
</protein>
<gene>
    <name evidence="1" type="ORF">SPELUC_LOCUS7618</name>
</gene>
<accession>A0ACA9MU44</accession>
<evidence type="ECO:0000313" key="1">
    <source>
        <dbReference type="EMBL" id="CAG8614325.1"/>
    </source>
</evidence>